<dbReference type="EMBL" id="LC171369">
    <property type="protein sequence ID" value="BBA74378.1"/>
    <property type="molecule type" value="Genomic_DNA"/>
</dbReference>
<protein>
    <recommendedName>
        <fullName evidence="2">MmcB family DNA repair protein</fullName>
    </recommendedName>
</protein>
<dbReference type="AlphaFoldDB" id="A0A292GND9"/>
<name>A0A292GND9_9HYPH</name>
<evidence type="ECO:0000313" key="1">
    <source>
        <dbReference type="EMBL" id="BBA74378.1"/>
    </source>
</evidence>
<organism evidence="1">
    <name type="scientific">Ochrobactrum sp. PW1</name>
    <dbReference type="NCBI Taxonomy" id="1882222"/>
    <lineage>
        <taxon>Bacteria</taxon>
        <taxon>Pseudomonadati</taxon>
        <taxon>Pseudomonadota</taxon>
        <taxon>Alphaproteobacteria</taxon>
        <taxon>Hyphomicrobiales</taxon>
        <taxon>Brucellaceae</taxon>
        <taxon>Brucella/Ochrobactrum group</taxon>
        <taxon>Ochrobactrum</taxon>
    </lineage>
</organism>
<evidence type="ECO:0008006" key="2">
    <source>
        <dbReference type="Google" id="ProtNLM"/>
    </source>
</evidence>
<sequence length="289" mass="32753">MSDHGWKHDDLAADLAQHLLSDKRMVWTDMQLGPSGSARPDVYTLERSYSRPLPTAYECKISRSDLRSDTTSGKWQKYLQFAGAVIFAVPEGLCTPAELPTGCGLIVRKDKVWRHIRKATRQPVTLPMDACMKLLIDGVSRSVQRTIPQPREIKLWTEHEAVRKKFGSAVAKAARDLTAAQTEVTNYEDQRRAMWQRIDIETSARRKSLIDQAMRDAGEYEQAKRDLMEWLGLEEPESVYGIRRRIAELQAECRADARVEKVESALSNALRSAQQAARTLEAIAQEKAE</sequence>
<proteinExistence type="predicted"/>
<accession>A0A292GND9</accession>
<reference evidence="1" key="1">
    <citation type="submission" date="2016-07" db="EMBL/GenBank/DDBJ databases">
        <title>Genomics reveals synergistic degradation of pyrene by five bacteria in a mangrove sediment-derived bacterial consortium.</title>
        <authorList>
            <person name="Wanapaisan P."/>
            <person name="Vejarano F."/>
            <person name="Chakraborty J."/>
            <person name="Shintani M."/>
            <person name="Muangchinda C."/>
            <person name="Laothamteep N."/>
            <person name="Suzuki-Minakuchi C."/>
            <person name="Inoue K."/>
            <person name="Nojiri H."/>
            <person name="Pinyakong O."/>
        </authorList>
    </citation>
    <scope>NUCLEOTIDE SEQUENCE</scope>
    <source>
        <strain evidence="1">PW1</strain>
    </source>
</reference>